<evidence type="ECO:0000256" key="6">
    <source>
        <dbReference type="ARBA" id="ARBA00047984"/>
    </source>
</evidence>
<dbReference type="SMART" id="SM00487">
    <property type="entry name" value="DEXDc"/>
    <property type="match status" value="1"/>
</dbReference>
<proteinExistence type="predicted"/>
<dbReference type="FunFam" id="3.40.50.300:FF:000145">
    <property type="entry name" value="probable ATP-dependent RNA helicase DHX40"/>
    <property type="match status" value="1"/>
</dbReference>
<dbReference type="SMART" id="SM00847">
    <property type="entry name" value="HA2"/>
    <property type="match status" value="1"/>
</dbReference>
<reference evidence="9 10" key="1">
    <citation type="journal article" date="2024" name="Insects">
        <title>An Improved Chromosome-Level Genome Assembly of the Firefly Pyrocoelia pectoralis.</title>
        <authorList>
            <person name="Fu X."/>
            <person name="Meyer-Rochow V.B."/>
            <person name="Ballantyne L."/>
            <person name="Zhu X."/>
        </authorList>
    </citation>
    <scope>NUCLEOTIDE SEQUENCE [LARGE SCALE GENOMIC DNA]</scope>
    <source>
        <strain evidence="9">XCY_ONT2</strain>
    </source>
</reference>
<sequence length="702" mass="79974">MDSKFNLLYKNSNNIPKFQIKRKPSPVVFNNGGPTARKKIALNLNVQTNNFKNKNKVSIQEQRRKLPIFEKRNKLLELIRRHNTLIILGETGSGKTTQIPQYINSARLQNNGKIGITQPRRVAAISVAMRVAQEVGDAVGVGETVGYTVRFEDVTSPRTKIKYLTDGMLLREAMVDNLLMEYTFIILDEAHERTIHTDVLFGIVKQAQKAREEKKLRPLKILIMSATMDVDHFSDYFNNCRAVYLEGRTYPVNVYYTLTTHEDYQTACVATFFKIHQQAPWDHDVLIFLTGQEEIEAVAQQIRILSRDPDVAGPSVKVCPLYASQPTTQQITVFQPAPENTRKVIIATNVAETSITISGIRYVIDSGMVKARTYHPATGLDMLKVQRISQEQSWQRTGRAGREAEGYCYRIYTRSQYEHMQKSTIPEIQRANLSIVVIQLLALGIHAASFDFMDKPPKDSILAAFEQLKLLGAVETVDSRTLTTLGKKMVQFPLDPRFSKILLSAQEYGCLEEILTIVSLLSGESIFLNPSSKREQAMTSRQKFLSPYGDHITLLNAFRVYNNLGSNSQRSWCHEHYLNMRNMSYAAQVRTQLLEVCQRLKLPIVSCGNDTEPVRKCLLAGLFMNVAELHKEKQYITLDKRQVVNIHPSSVIHGQQPQFVLFTEVVQTSKCYLRGLTTIESQWLYDIVPDYARSHIRFNKDI</sequence>
<dbReference type="CDD" id="cd17978">
    <property type="entry name" value="DEXHc_DHX33"/>
    <property type="match status" value="1"/>
</dbReference>
<evidence type="ECO:0000256" key="1">
    <source>
        <dbReference type="ARBA" id="ARBA00012552"/>
    </source>
</evidence>
<dbReference type="PANTHER" id="PTHR18934">
    <property type="entry name" value="ATP-DEPENDENT RNA HELICASE"/>
    <property type="match status" value="1"/>
</dbReference>
<dbReference type="EMBL" id="JAVRBK010000003">
    <property type="protein sequence ID" value="KAK5646288.1"/>
    <property type="molecule type" value="Genomic_DNA"/>
</dbReference>
<dbReference type="GO" id="GO:0005730">
    <property type="term" value="C:nucleolus"/>
    <property type="evidence" value="ECO:0007669"/>
    <property type="project" value="UniProtKB-ARBA"/>
</dbReference>
<gene>
    <name evidence="9" type="ORF">RI129_004752</name>
</gene>
<dbReference type="Pfam" id="PF00271">
    <property type="entry name" value="Helicase_C"/>
    <property type="match status" value="1"/>
</dbReference>
<dbReference type="SMART" id="SM00490">
    <property type="entry name" value="HELICc"/>
    <property type="match status" value="1"/>
</dbReference>
<feature type="domain" description="Helicase ATP-binding" evidence="7">
    <location>
        <begin position="76"/>
        <end position="246"/>
    </location>
</feature>
<evidence type="ECO:0000259" key="8">
    <source>
        <dbReference type="PROSITE" id="PS51194"/>
    </source>
</evidence>
<dbReference type="PROSITE" id="PS51194">
    <property type="entry name" value="HELICASE_CTER"/>
    <property type="match status" value="1"/>
</dbReference>
<dbReference type="InterPro" id="IPR001650">
    <property type="entry name" value="Helicase_C-like"/>
</dbReference>
<dbReference type="InterPro" id="IPR027417">
    <property type="entry name" value="P-loop_NTPase"/>
</dbReference>
<dbReference type="FunFam" id="3.40.50.300:FF:000750">
    <property type="entry name" value="Putative ATP-dependent RNA helicase DHX33"/>
    <property type="match status" value="1"/>
</dbReference>
<keyword evidence="4" id="KW-0347">Helicase</keyword>
<dbReference type="AlphaFoldDB" id="A0AAN7VHY3"/>
<dbReference type="Pfam" id="PF21010">
    <property type="entry name" value="HA2_C"/>
    <property type="match status" value="1"/>
</dbReference>
<dbReference type="InterPro" id="IPR011709">
    <property type="entry name" value="DEAD-box_helicase_OB_fold"/>
</dbReference>
<accession>A0AAN7VHY3</accession>
<keyword evidence="5" id="KW-0067">ATP-binding</keyword>
<dbReference type="Gene3D" id="1.20.120.1080">
    <property type="match status" value="1"/>
</dbReference>
<dbReference type="Pfam" id="PF00270">
    <property type="entry name" value="DEAD"/>
    <property type="match status" value="1"/>
</dbReference>
<evidence type="ECO:0000259" key="7">
    <source>
        <dbReference type="PROSITE" id="PS51192"/>
    </source>
</evidence>
<dbReference type="InterPro" id="IPR011545">
    <property type="entry name" value="DEAD/DEAH_box_helicase_dom"/>
</dbReference>
<evidence type="ECO:0000256" key="3">
    <source>
        <dbReference type="ARBA" id="ARBA00022801"/>
    </source>
</evidence>
<comment type="caution">
    <text evidence="9">The sequence shown here is derived from an EMBL/GenBank/DDBJ whole genome shotgun (WGS) entry which is preliminary data.</text>
</comment>
<dbReference type="GO" id="GO:0003724">
    <property type="term" value="F:RNA helicase activity"/>
    <property type="evidence" value="ECO:0007669"/>
    <property type="project" value="UniProtKB-EC"/>
</dbReference>
<dbReference type="Gene3D" id="3.40.50.300">
    <property type="entry name" value="P-loop containing nucleotide triphosphate hydrolases"/>
    <property type="match status" value="2"/>
</dbReference>
<dbReference type="Proteomes" id="UP001329430">
    <property type="component" value="Chromosome 3"/>
</dbReference>
<dbReference type="GO" id="GO:0016787">
    <property type="term" value="F:hydrolase activity"/>
    <property type="evidence" value="ECO:0007669"/>
    <property type="project" value="UniProtKB-KW"/>
</dbReference>
<feature type="domain" description="Helicase C-terminal" evidence="8">
    <location>
        <begin position="267"/>
        <end position="444"/>
    </location>
</feature>
<dbReference type="GO" id="GO:0003725">
    <property type="term" value="F:double-stranded RNA binding"/>
    <property type="evidence" value="ECO:0007669"/>
    <property type="project" value="TreeGrafter"/>
</dbReference>
<evidence type="ECO:0000313" key="9">
    <source>
        <dbReference type="EMBL" id="KAK5646288.1"/>
    </source>
</evidence>
<dbReference type="GO" id="GO:0005524">
    <property type="term" value="F:ATP binding"/>
    <property type="evidence" value="ECO:0007669"/>
    <property type="project" value="UniProtKB-KW"/>
</dbReference>
<evidence type="ECO:0000256" key="2">
    <source>
        <dbReference type="ARBA" id="ARBA00022741"/>
    </source>
</evidence>
<keyword evidence="2" id="KW-0547">Nucleotide-binding</keyword>
<dbReference type="InterPro" id="IPR007502">
    <property type="entry name" value="Helicase-assoc_dom"/>
</dbReference>
<dbReference type="EC" id="3.6.4.13" evidence="1"/>
<dbReference type="PROSITE" id="PS51192">
    <property type="entry name" value="HELICASE_ATP_BIND_1"/>
    <property type="match status" value="1"/>
</dbReference>
<keyword evidence="10" id="KW-1185">Reference proteome</keyword>
<dbReference type="SUPFAM" id="SSF52540">
    <property type="entry name" value="P-loop containing nucleoside triphosphate hydrolases"/>
    <property type="match status" value="1"/>
</dbReference>
<comment type="catalytic activity">
    <reaction evidence="6">
        <text>ATP + H2O = ADP + phosphate + H(+)</text>
        <dbReference type="Rhea" id="RHEA:13065"/>
        <dbReference type="ChEBI" id="CHEBI:15377"/>
        <dbReference type="ChEBI" id="CHEBI:15378"/>
        <dbReference type="ChEBI" id="CHEBI:30616"/>
        <dbReference type="ChEBI" id="CHEBI:43474"/>
        <dbReference type="ChEBI" id="CHEBI:456216"/>
        <dbReference type="EC" id="3.6.4.13"/>
    </reaction>
</comment>
<name>A0AAN7VHY3_9COLE</name>
<dbReference type="InterPro" id="IPR014001">
    <property type="entry name" value="Helicase_ATP-bd"/>
</dbReference>
<dbReference type="CDD" id="cd18791">
    <property type="entry name" value="SF2_C_RHA"/>
    <property type="match status" value="1"/>
</dbReference>
<organism evidence="9 10">
    <name type="scientific">Pyrocoelia pectoralis</name>
    <dbReference type="NCBI Taxonomy" id="417401"/>
    <lineage>
        <taxon>Eukaryota</taxon>
        <taxon>Metazoa</taxon>
        <taxon>Ecdysozoa</taxon>
        <taxon>Arthropoda</taxon>
        <taxon>Hexapoda</taxon>
        <taxon>Insecta</taxon>
        <taxon>Pterygota</taxon>
        <taxon>Neoptera</taxon>
        <taxon>Endopterygota</taxon>
        <taxon>Coleoptera</taxon>
        <taxon>Polyphaga</taxon>
        <taxon>Elateriformia</taxon>
        <taxon>Elateroidea</taxon>
        <taxon>Lampyridae</taxon>
        <taxon>Lampyrinae</taxon>
        <taxon>Pyrocoelia</taxon>
    </lineage>
</organism>
<keyword evidence="3" id="KW-0378">Hydrolase</keyword>
<protein>
    <recommendedName>
        <fullName evidence="1">RNA helicase</fullName>
        <ecNumber evidence="1">3.6.4.13</ecNumber>
    </recommendedName>
</protein>
<dbReference type="Pfam" id="PF07717">
    <property type="entry name" value="OB_NTP_bind"/>
    <property type="match status" value="1"/>
</dbReference>
<dbReference type="PANTHER" id="PTHR18934:SF118">
    <property type="entry name" value="ATP-DEPENDENT RNA HELICASE DHX33"/>
    <property type="match status" value="1"/>
</dbReference>
<dbReference type="GO" id="GO:0045943">
    <property type="term" value="P:positive regulation of transcription by RNA polymerase I"/>
    <property type="evidence" value="ECO:0007669"/>
    <property type="project" value="TreeGrafter"/>
</dbReference>
<evidence type="ECO:0000313" key="10">
    <source>
        <dbReference type="Proteomes" id="UP001329430"/>
    </source>
</evidence>
<evidence type="ECO:0000256" key="5">
    <source>
        <dbReference type="ARBA" id="ARBA00022840"/>
    </source>
</evidence>
<evidence type="ECO:0000256" key="4">
    <source>
        <dbReference type="ARBA" id="ARBA00022806"/>
    </source>
</evidence>